<dbReference type="GeneID" id="110079290"/>
<keyword evidence="9" id="KW-0325">Glycoprotein</keyword>
<evidence type="ECO:0000256" key="8">
    <source>
        <dbReference type="ARBA" id="ARBA00023170"/>
    </source>
</evidence>
<evidence type="ECO:0000256" key="2">
    <source>
        <dbReference type="ARBA" id="ARBA00008921"/>
    </source>
</evidence>
<evidence type="ECO:0000256" key="12">
    <source>
        <dbReference type="SAM" id="SignalP"/>
    </source>
</evidence>
<dbReference type="InterPro" id="IPR003961">
    <property type="entry name" value="FN3_dom"/>
</dbReference>
<keyword evidence="8" id="KW-0675">Receptor</keyword>
<gene>
    <name evidence="15" type="primary">LOC110079290</name>
</gene>
<accession>A0ABM5ENZ0</accession>
<evidence type="ECO:0000256" key="5">
    <source>
        <dbReference type="ARBA" id="ARBA00022737"/>
    </source>
</evidence>
<comment type="subcellular location">
    <subcellularLocation>
        <location evidence="1">Membrane</location>
        <topology evidence="1">Single-pass type I membrane protein</topology>
    </subcellularLocation>
</comment>
<evidence type="ECO:0000256" key="6">
    <source>
        <dbReference type="ARBA" id="ARBA00022989"/>
    </source>
</evidence>
<name>A0ABM5ENZ0_9SAUR</name>
<organism evidence="14 15">
    <name type="scientific">Pogona vitticeps</name>
    <name type="common">central bearded dragon</name>
    <dbReference type="NCBI Taxonomy" id="103695"/>
    <lineage>
        <taxon>Eukaryota</taxon>
        <taxon>Metazoa</taxon>
        <taxon>Chordata</taxon>
        <taxon>Craniata</taxon>
        <taxon>Vertebrata</taxon>
        <taxon>Euteleostomi</taxon>
        <taxon>Lepidosauria</taxon>
        <taxon>Squamata</taxon>
        <taxon>Bifurcata</taxon>
        <taxon>Unidentata</taxon>
        <taxon>Episquamata</taxon>
        <taxon>Toxicofera</taxon>
        <taxon>Iguania</taxon>
        <taxon>Acrodonta</taxon>
        <taxon>Agamidae</taxon>
        <taxon>Amphibolurinae</taxon>
        <taxon>Pogona</taxon>
    </lineage>
</organism>
<evidence type="ECO:0000256" key="4">
    <source>
        <dbReference type="ARBA" id="ARBA00022729"/>
    </source>
</evidence>
<dbReference type="PANTHER" id="PTHR48423:SF1">
    <property type="entry name" value="INTERLEUKIN-27 RECEPTOR SUBUNIT ALPHA"/>
    <property type="match status" value="1"/>
</dbReference>
<dbReference type="Proteomes" id="UP001652642">
    <property type="component" value="Chromosome 7"/>
</dbReference>
<proteinExistence type="inferred from homology"/>
<evidence type="ECO:0000256" key="1">
    <source>
        <dbReference type="ARBA" id="ARBA00004479"/>
    </source>
</evidence>
<dbReference type="PANTHER" id="PTHR48423">
    <property type="entry name" value="INTERLEUKIN-27 RECEPTOR SUBUNIT ALPHA"/>
    <property type="match status" value="1"/>
</dbReference>
<dbReference type="Gene3D" id="2.60.40.10">
    <property type="entry name" value="Immunoglobulins"/>
    <property type="match status" value="5"/>
</dbReference>
<evidence type="ECO:0000313" key="14">
    <source>
        <dbReference type="Proteomes" id="UP001652642"/>
    </source>
</evidence>
<dbReference type="RefSeq" id="XP_072834874.1">
    <property type="nucleotide sequence ID" value="XM_072978773.1"/>
</dbReference>
<keyword evidence="5" id="KW-0677">Repeat</keyword>
<dbReference type="PROSITE" id="PS50853">
    <property type="entry name" value="FN3"/>
    <property type="match status" value="2"/>
</dbReference>
<feature type="signal peptide" evidence="12">
    <location>
        <begin position="1"/>
        <end position="23"/>
    </location>
</feature>
<evidence type="ECO:0000256" key="7">
    <source>
        <dbReference type="ARBA" id="ARBA00023136"/>
    </source>
</evidence>
<evidence type="ECO:0000259" key="13">
    <source>
        <dbReference type="PROSITE" id="PS50853"/>
    </source>
</evidence>
<feature type="region of interest" description="Disordered" evidence="10">
    <location>
        <begin position="617"/>
        <end position="639"/>
    </location>
</feature>
<feature type="chain" id="PRO_5045667599" evidence="12">
    <location>
        <begin position="24"/>
        <end position="700"/>
    </location>
</feature>
<sequence>MAFATQLALVRTAVLLLSLRSSGQMPLMPKIHYCVSFWAKNITCYWDLLPETHSPITYTLHITEESGRCRQDFGRPSRCVARWGERSCGVPVENLFAFYKIQLTAESRGVQVRSLEKCIQGMAVVKLSSPMVNALLANQSRCFQLEWSLPGDEVVSVSEAQYEIQYRDVAEKSWAQVNFTAAENGQAFANICGVSPFTNYSVRVRAKYLLSHSLQGDGDPFWSNWSPERYVRTLPAVPSRGPALWRKFGISGADGKRDVILMWKPLKPKEANGEILIYSLFSQRKGESAGPQCLTRELQCTLRLLMGAGYTFSITARNIAGVSPVTSLIVLPSDGQEELSSTFPVLASPATDHSFLLRWSLPHFPAIRYVFEWGRLPRKKGEDVFWHDHSGNTNHMVIAEAIMPGNLYSLKVFVLIHGNVWASGSTSGYSKQTAPLRAPTLYPSQIWKTEVALQWEMLPLEERGGVIRNYTLCYKEEGENERAVILDSSIQRYIIRGLAPASIVHVYLTVATEGGSTRGSVLSVRTKSDEYGKAEVLILAFSVGFLLLFGSLACVYRYRWYVVVSCVFHSRGGQSSISGLQLPKSLRCHGRWLGVADLYRMDFCLPFFFFSYFRPTSRDGREGPRRPAGRTGAAPGGDAGRRSAILRLRAMRRAAPRLPPSPSWPPCLGPGPELVLPPPAAGARILPPGSPRPLRAAYAM</sequence>
<keyword evidence="14" id="KW-1185">Reference proteome</keyword>
<evidence type="ECO:0000256" key="9">
    <source>
        <dbReference type="ARBA" id="ARBA00023180"/>
    </source>
</evidence>
<evidence type="ECO:0000256" key="11">
    <source>
        <dbReference type="SAM" id="Phobius"/>
    </source>
</evidence>
<evidence type="ECO:0000256" key="10">
    <source>
        <dbReference type="SAM" id="MobiDB-lite"/>
    </source>
</evidence>
<keyword evidence="7 11" id="KW-0472">Membrane</keyword>
<dbReference type="InterPro" id="IPR052672">
    <property type="entry name" value="Type1_Cytokine_Rcpt_Type2"/>
</dbReference>
<feature type="domain" description="Fibronectin type-III" evidence="13">
    <location>
        <begin position="129"/>
        <end position="236"/>
    </location>
</feature>
<dbReference type="InterPro" id="IPR013783">
    <property type="entry name" value="Ig-like_fold"/>
</dbReference>
<comment type="similarity">
    <text evidence="2">Belongs to the type I cytokine receptor family. Type 2 subfamily.</text>
</comment>
<protein>
    <submittedName>
        <fullName evidence="15">Granulocyte colony-stimulating factor receptor-like</fullName>
    </submittedName>
</protein>
<dbReference type="CDD" id="cd00063">
    <property type="entry name" value="FN3"/>
    <property type="match status" value="3"/>
</dbReference>
<dbReference type="InterPro" id="IPR036116">
    <property type="entry name" value="FN3_sf"/>
</dbReference>
<keyword evidence="4 12" id="KW-0732">Signal</keyword>
<reference evidence="15" key="1">
    <citation type="submission" date="2025-08" db="UniProtKB">
        <authorList>
            <consortium name="RefSeq"/>
        </authorList>
    </citation>
    <scope>IDENTIFICATION</scope>
</reference>
<dbReference type="SMART" id="SM00060">
    <property type="entry name" value="FN3"/>
    <property type="match status" value="4"/>
</dbReference>
<keyword evidence="6 11" id="KW-1133">Transmembrane helix</keyword>
<feature type="domain" description="Fibronectin type-III" evidence="13">
    <location>
        <begin position="435"/>
        <end position="529"/>
    </location>
</feature>
<evidence type="ECO:0000256" key="3">
    <source>
        <dbReference type="ARBA" id="ARBA00022692"/>
    </source>
</evidence>
<dbReference type="SUPFAM" id="SSF49265">
    <property type="entry name" value="Fibronectin type III"/>
    <property type="match status" value="3"/>
</dbReference>
<evidence type="ECO:0000313" key="15">
    <source>
        <dbReference type="RefSeq" id="XP_072834874.1"/>
    </source>
</evidence>
<keyword evidence="3 11" id="KW-0812">Transmembrane</keyword>
<feature type="transmembrane region" description="Helical" evidence="11">
    <location>
        <begin position="536"/>
        <end position="556"/>
    </location>
</feature>